<proteinExistence type="predicted"/>
<keyword evidence="3" id="KW-0238">DNA-binding</keyword>
<dbReference type="Pfam" id="PF26555">
    <property type="entry name" value="HTH_78"/>
    <property type="match status" value="1"/>
</dbReference>
<dbReference type="InterPro" id="IPR058496">
    <property type="entry name" value="DUF8183_N"/>
</dbReference>
<sequence>MSDIEAQILEWLRSGSEDAADIVDLPWDVKQIEEGMYVAEHPKMPFTLVVMFSDEFVHLIIPTSLETYGLSDEDKLYVYHTLLQLNNKVYMMKFSLGQPNDAVNIRVDLDKKTLGKEEFNNALTALVIGLLSGVSALGLEEEFIDKVFDRILAMLLERIAEGWTYDQLMEFLTVRVGLDEEDAKKLLDAVMEALEEGEEEEAEAGE</sequence>
<gene>
    <name evidence="3" type="ORF">A3L11_02555</name>
</gene>
<dbReference type="GeneID" id="33317083"/>
<name>A0A2Z2MKJ7_9EURY</name>
<dbReference type="Pfam" id="PF26556">
    <property type="entry name" value="DUF8183"/>
    <property type="match status" value="1"/>
</dbReference>
<accession>A0A2Z2MKJ7</accession>
<keyword evidence="4" id="KW-1185">Reference proteome</keyword>
<dbReference type="RefSeq" id="WP_088855403.1">
    <property type="nucleotide sequence ID" value="NZ_CP015103.1"/>
</dbReference>
<protein>
    <submittedName>
        <fullName evidence="3">DNA-binding protein</fullName>
    </submittedName>
</protein>
<dbReference type="AlphaFoldDB" id="A0A2Z2MKJ7"/>
<dbReference type="OrthoDB" id="91412at2157"/>
<dbReference type="InterPro" id="IPR058836">
    <property type="entry name" value="DUF8183_C"/>
</dbReference>
<evidence type="ECO:0000259" key="2">
    <source>
        <dbReference type="Pfam" id="PF26556"/>
    </source>
</evidence>
<evidence type="ECO:0000313" key="4">
    <source>
        <dbReference type="Proteomes" id="UP000250125"/>
    </source>
</evidence>
<feature type="domain" description="DUF8183" evidence="2">
    <location>
        <begin position="7"/>
        <end position="137"/>
    </location>
</feature>
<evidence type="ECO:0000259" key="1">
    <source>
        <dbReference type="Pfam" id="PF26555"/>
    </source>
</evidence>
<dbReference type="EMBL" id="CP015103">
    <property type="protein sequence ID" value="ASJ08165.1"/>
    <property type="molecule type" value="Genomic_DNA"/>
</dbReference>
<evidence type="ECO:0000313" key="3">
    <source>
        <dbReference type="EMBL" id="ASJ08165.1"/>
    </source>
</evidence>
<organism evidence="3 4">
    <name type="scientific">Thermococcus siculi</name>
    <dbReference type="NCBI Taxonomy" id="72803"/>
    <lineage>
        <taxon>Archaea</taxon>
        <taxon>Methanobacteriati</taxon>
        <taxon>Methanobacteriota</taxon>
        <taxon>Thermococci</taxon>
        <taxon>Thermococcales</taxon>
        <taxon>Thermococcaceae</taxon>
        <taxon>Thermococcus</taxon>
    </lineage>
</organism>
<dbReference type="KEGG" id="tsl:A3L11_02555"/>
<feature type="domain" description="DUF8183" evidence="1">
    <location>
        <begin position="138"/>
        <end position="197"/>
    </location>
</feature>
<reference evidence="3 4" key="1">
    <citation type="submission" date="2016-04" db="EMBL/GenBank/DDBJ databases">
        <title>Complete genome sequence of Thermococcus siculi type strain RG-20.</title>
        <authorList>
            <person name="Oger P.M."/>
        </authorList>
    </citation>
    <scope>NUCLEOTIDE SEQUENCE [LARGE SCALE GENOMIC DNA]</scope>
    <source>
        <strain evidence="3 4">RG-20</strain>
    </source>
</reference>
<dbReference type="Proteomes" id="UP000250125">
    <property type="component" value="Chromosome"/>
</dbReference>
<dbReference type="GO" id="GO:0003677">
    <property type="term" value="F:DNA binding"/>
    <property type="evidence" value="ECO:0007669"/>
    <property type="project" value="UniProtKB-KW"/>
</dbReference>